<protein>
    <submittedName>
        <fullName evidence="2">Uncharacterized protein</fullName>
    </submittedName>
</protein>
<dbReference type="AlphaFoldDB" id="A0AA40CAY4"/>
<feature type="compositionally biased region" description="Low complexity" evidence="1">
    <location>
        <begin position="18"/>
        <end position="28"/>
    </location>
</feature>
<feature type="compositionally biased region" description="Low complexity" evidence="1">
    <location>
        <begin position="175"/>
        <end position="190"/>
    </location>
</feature>
<accession>A0AA40CAY4</accession>
<feature type="region of interest" description="Disordered" evidence="1">
    <location>
        <begin position="471"/>
        <end position="498"/>
    </location>
</feature>
<feature type="compositionally biased region" description="Low complexity" evidence="1">
    <location>
        <begin position="56"/>
        <end position="78"/>
    </location>
</feature>
<feature type="compositionally biased region" description="Gly residues" evidence="1">
    <location>
        <begin position="477"/>
        <end position="494"/>
    </location>
</feature>
<evidence type="ECO:0000313" key="2">
    <source>
        <dbReference type="EMBL" id="KAK0630728.1"/>
    </source>
</evidence>
<evidence type="ECO:0000313" key="3">
    <source>
        <dbReference type="Proteomes" id="UP001174934"/>
    </source>
</evidence>
<feature type="compositionally biased region" description="Polar residues" evidence="1">
    <location>
        <begin position="1"/>
        <end position="17"/>
    </location>
</feature>
<name>A0AA40CAY4_9PEZI</name>
<dbReference type="EMBL" id="JAULSR010000002">
    <property type="protein sequence ID" value="KAK0630728.1"/>
    <property type="molecule type" value="Genomic_DNA"/>
</dbReference>
<dbReference type="Proteomes" id="UP001174934">
    <property type="component" value="Unassembled WGS sequence"/>
</dbReference>
<gene>
    <name evidence="2" type="ORF">B0T17DRAFT_529141</name>
</gene>
<feature type="compositionally biased region" description="Low complexity" evidence="1">
    <location>
        <begin position="100"/>
        <end position="136"/>
    </location>
</feature>
<feature type="region of interest" description="Disordered" evidence="1">
    <location>
        <begin position="1"/>
        <end position="306"/>
    </location>
</feature>
<reference evidence="2" key="1">
    <citation type="submission" date="2023-06" db="EMBL/GenBank/DDBJ databases">
        <title>Genome-scale phylogeny and comparative genomics of the fungal order Sordariales.</title>
        <authorList>
            <consortium name="Lawrence Berkeley National Laboratory"/>
            <person name="Hensen N."/>
            <person name="Bonometti L."/>
            <person name="Westerberg I."/>
            <person name="Brannstrom I.O."/>
            <person name="Guillou S."/>
            <person name="Cros-Aarteil S."/>
            <person name="Calhoun S."/>
            <person name="Haridas S."/>
            <person name="Kuo A."/>
            <person name="Mondo S."/>
            <person name="Pangilinan J."/>
            <person name="Riley R."/>
            <person name="LaButti K."/>
            <person name="Andreopoulos B."/>
            <person name="Lipzen A."/>
            <person name="Chen C."/>
            <person name="Yanf M."/>
            <person name="Daum C."/>
            <person name="Ng V."/>
            <person name="Clum A."/>
            <person name="Steindorff A."/>
            <person name="Ohm R."/>
            <person name="Martin F."/>
            <person name="Silar P."/>
            <person name="Natvig D."/>
            <person name="Lalanne C."/>
            <person name="Gautier V."/>
            <person name="Ament-velasquez S.L."/>
            <person name="Kruys A."/>
            <person name="Hutchinson M.I."/>
            <person name="Powell A.J."/>
            <person name="Barry K."/>
            <person name="Miller A.N."/>
            <person name="Grigoriev I.V."/>
            <person name="Debuchy R."/>
            <person name="Gladieux P."/>
            <person name="Thoren M.H."/>
            <person name="Johannesson H."/>
        </authorList>
    </citation>
    <scope>NUCLEOTIDE SEQUENCE</scope>
    <source>
        <strain evidence="2">SMH3391-2</strain>
    </source>
</reference>
<feature type="region of interest" description="Disordered" evidence="1">
    <location>
        <begin position="598"/>
        <end position="628"/>
    </location>
</feature>
<feature type="compositionally biased region" description="Acidic residues" evidence="1">
    <location>
        <begin position="537"/>
        <end position="552"/>
    </location>
</feature>
<feature type="region of interest" description="Disordered" evidence="1">
    <location>
        <begin position="532"/>
        <end position="558"/>
    </location>
</feature>
<proteinExistence type="predicted"/>
<keyword evidence="3" id="KW-1185">Reference proteome</keyword>
<sequence length="628" mass="65270">MASTSSGAALTRSRSLRNPNAANTNESNNGGGGGGGQHQQQSMSPSRLPVKGIGAGSASAATTPAGASSKVPPTTTTTARSARPLSGVFSGRSNSVRQPTTTTTRPTRAATMTARPTPTTSARPTSSSGVPASSGSRPLRAGGGAIGHGRTRSSATALTGATVLRPPQQQQQHDISTTSIASSSSSASIAPGPSDRTRHPPITRSAATTHRRQVSTSSVASSISTTTTTASKAPPSANSSSISTSRRPSSASYKPALPPTASTPSRASSSSSSVSASTTTAAQDRDTSSSSSNITSTRPLSISSSRPAFSTLQQHYSPAKHPLAPKPLTATFLAPPSPSKLPANVQASAETHRLQAELLQLHLLHRSAAGVDQEWRAGARSTLSARFGEVAAGAEQVSRLEAERLEGENAGVLLAWGGDDLEGKIQALDAVLCGLWSVCEPVGGRYTRVVRRFERWAERVEEVAEARRAWAGSRNNGDGGSSSLGGGNSGGGQSGRDQGEEKLLFVGGQRELDGAWREECAGLVRRLEEWKRREGDGSDDDDDNDGEKETDDPAPPSTLARVLSACRSLIHDMLAELEIMELMDREDVAEENAWIRSMNRDGEEGDGVGEEGNGQQSRAGAGAIWRML</sequence>
<evidence type="ECO:0000256" key="1">
    <source>
        <dbReference type="SAM" id="MobiDB-lite"/>
    </source>
</evidence>
<comment type="caution">
    <text evidence="2">The sequence shown here is derived from an EMBL/GenBank/DDBJ whole genome shotgun (WGS) entry which is preliminary data.</text>
</comment>
<feature type="compositionally biased region" description="Low complexity" evidence="1">
    <location>
        <begin position="214"/>
        <end position="252"/>
    </location>
</feature>
<feature type="compositionally biased region" description="Low complexity" evidence="1">
    <location>
        <begin position="259"/>
        <end position="297"/>
    </location>
</feature>
<organism evidence="2 3">
    <name type="scientific">Bombardia bombarda</name>
    <dbReference type="NCBI Taxonomy" id="252184"/>
    <lineage>
        <taxon>Eukaryota</taxon>
        <taxon>Fungi</taxon>
        <taxon>Dikarya</taxon>
        <taxon>Ascomycota</taxon>
        <taxon>Pezizomycotina</taxon>
        <taxon>Sordariomycetes</taxon>
        <taxon>Sordariomycetidae</taxon>
        <taxon>Sordariales</taxon>
        <taxon>Lasiosphaeriaceae</taxon>
        <taxon>Bombardia</taxon>
    </lineage>
</organism>